<dbReference type="STRING" id="869213.GCA_000517085_01382"/>
<keyword evidence="1" id="KW-0732">Signal</keyword>
<evidence type="ECO:0000256" key="1">
    <source>
        <dbReference type="SAM" id="SignalP"/>
    </source>
</evidence>
<evidence type="ECO:0000313" key="2">
    <source>
        <dbReference type="EMBL" id="GAF05670.1"/>
    </source>
</evidence>
<proteinExistence type="predicted"/>
<feature type="signal peptide" evidence="1">
    <location>
        <begin position="1"/>
        <end position="18"/>
    </location>
</feature>
<organism evidence="2 3">
    <name type="scientific">Saccharicrinis fermentans DSM 9555 = JCM 21142</name>
    <dbReference type="NCBI Taxonomy" id="869213"/>
    <lineage>
        <taxon>Bacteria</taxon>
        <taxon>Pseudomonadati</taxon>
        <taxon>Bacteroidota</taxon>
        <taxon>Bacteroidia</taxon>
        <taxon>Marinilabiliales</taxon>
        <taxon>Marinilabiliaceae</taxon>
        <taxon>Saccharicrinis</taxon>
    </lineage>
</organism>
<accession>W7Y474</accession>
<gene>
    <name evidence="2" type="ORF">JCM21142_104415</name>
</gene>
<dbReference type="RefSeq" id="WP_154665625.1">
    <property type="nucleotide sequence ID" value="NZ_BAMD01000105.1"/>
</dbReference>
<name>W7Y474_9BACT</name>
<feature type="chain" id="PRO_5004904138" evidence="1">
    <location>
        <begin position="19"/>
        <end position="56"/>
    </location>
</feature>
<sequence>MRNIINILLFFAFASAIASGNDSIPPVVDLSVGEDSVPIQEKMSVESKDTIRINSL</sequence>
<comment type="caution">
    <text evidence="2">The sequence shown here is derived from an EMBL/GenBank/DDBJ whole genome shotgun (WGS) entry which is preliminary data.</text>
</comment>
<evidence type="ECO:0000313" key="3">
    <source>
        <dbReference type="Proteomes" id="UP000019402"/>
    </source>
</evidence>
<reference evidence="2 3" key="1">
    <citation type="journal article" date="2014" name="Genome Announc.">
        <title>Draft Genome Sequence of Cytophaga fermentans JCM 21142T, a Facultative Anaerobe Isolated from Marine Mud.</title>
        <authorList>
            <person name="Starns D."/>
            <person name="Oshima K."/>
            <person name="Suda W."/>
            <person name="Iino T."/>
            <person name="Yuki M."/>
            <person name="Inoue J."/>
            <person name="Kitamura K."/>
            <person name="Iida T."/>
            <person name="Darby A."/>
            <person name="Hattori M."/>
            <person name="Ohkuma M."/>
        </authorList>
    </citation>
    <scope>NUCLEOTIDE SEQUENCE [LARGE SCALE GENOMIC DNA]</scope>
    <source>
        <strain evidence="2 3">JCM 21142</strain>
    </source>
</reference>
<keyword evidence="3" id="KW-1185">Reference proteome</keyword>
<dbReference type="AlphaFoldDB" id="W7Y474"/>
<dbReference type="EMBL" id="BAMD01000105">
    <property type="protein sequence ID" value="GAF05670.1"/>
    <property type="molecule type" value="Genomic_DNA"/>
</dbReference>
<protein>
    <submittedName>
        <fullName evidence="2">Uncharacterized protein</fullName>
    </submittedName>
</protein>
<dbReference type="Proteomes" id="UP000019402">
    <property type="component" value="Unassembled WGS sequence"/>
</dbReference>